<proteinExistence type="predicted"/>
<sequence length="133" mass="14708">MAGSFDAEIKMVYPVDDGTFFTVDRIPSGTPFDVIANVEIGDEINGNVDEHDVWVSVRNLSKSTVVAARHLNETLAPQKDTRRRLEVRVDFDTPWTADNGDVLEVVASYRVRAGINTIFSAARSLPFVIAPED</sequence>
<dbReference type="RefSeq" id="WP_031038177.1">
    <property type="nucleotide sequence ID" value="NZ_JBEYZI010000011.1"/>
</dbReference>
<name>A0A124H9P0_9ACTN</name>
<evidence type="ECO:0000313" key="2">
    <source>
        <dbReference type="Proteomes" id="UP000053039"/>
    </source>
</evidence>
<reference evidence="1 2" key="1">
    <citation type="submission" date="2015-10" db="EMBL/GenBank/DDBJ databases">
        <title>Draft genome sequence of Streptomyces pseudovenezuelae DSM 40212, type strain for the species Streptomyces pseudovenezuelae.</title>
        <authorList>
            <person name="Ruckert C."/>
            <person name="Winkler A."/>
            <person name="Kalinowski J."/>
            <person name="Kampfer P."/>
            <person name="Glaeser S."/>
        </authorList>
    </citation>
    <scope>NUCLEOTIDE SEQUENCE [LARGE SCALE GENOMIC DNA]</scope>
    <source>
        <strain evidence="1 2">DSM 40212</strain>
    </source>
</reference>
<gene>
    <name evidence="1" type="ORF">AQI94_27325</name>
</gene>
<dbReference type="EMBL" id="LMWM01000029">
    <property type="protein sequence ID" value="KUM85567.1"/>
    <property type="molecule type" value="Genomic_DNA"/>
</dbReference>
<dbReference type="OrthoDB" id="4337871at2"/>
<organism evidence="1 2">
    <name type="scientific">Streptomyces pseudovenezuelae</name>
    <dbReference type="NCBI Taxonomy" id="67350"/>
    <lineage>
        <taxon>Bacteria</taxon>
        <taxon>Bacillati</taxon>
        <taxon>Actinomycetota</taxon>
        <taxon>Actinomycetes</taxon>
        <taxon>Kitasatosporales</taxon>
        <taxon>Streptomycetaceae</taxon>
        <taxon>Streptomyces</taxon>
        <taxon>Streptomyces aurantiacus group</taxon>
    </lineage>
</organism>
<comment type="caution">
    <text evidence="1">The sequence shown here is derived from an EMBL/GenBank/DDBJ whole genome shotgun (WGS) entry which is preliminary data.</text>
</comment>
<accession>A0A124H9P0</accession>
<evidence type="ECO:0000313" key="1">
    <source>
        <dbReference type="EMBL" id="KUM85567.1"/>
    </source>
</evidence>
<protein>
    <submittedName>
        <fullName evidence="1">Uncharacterized protein</fullName>
    </submittedName>
</protein>
<dbReference type="AlphaFoldDB" id="A0A124H9P0"/>
<dbReference type="Proteomes" id="UP000053039">
    <property type="component" value="Unassembled WGS sequence"/>
</dbReference>